<evidence type="ECO:0008006" key="4">
    <source>
        <dbReference type="Google" id="ProtNLM"/>
    </source>
</evidence>
<organism evidence="2 3">
    <name type="scientific">Aristolochia fimbriata</name>
    <name type="common">White veined hardy Dutchman's pipe vine</name>
    <dbReference type="NCBI Taxonomy" id="158543"/>
    <lineage>
        <taxon>Eukaryota</taxon>
        <taxon>Viridiplantae</taxon>
        <taxon>Streptophyta</taxon>
        <taxon>Embryophyta</taxon>
        <taxon>Tracheophyta</taxon>
        <taxon>Spermatophyta</taxon>
        <taxon>Magnoliopsida</taxon>
        <taxon>Magnoliidae</taxon>
        <taxon>Piperales</taxon>
        <taxon>Aristolochiaceae</taxon>
        <taxon>Aristolochia</taxon>
    </lineage>
</organism>
<keyword evidence="3" id="KW-1185">Reference proteome</keyword>
<name>A0AAV7E0V9_ARIFI</name>
<feature type="region of interest" description="Disordered" evidence="1">
    <location>
        <begin position="216"/>
        <end position="257"/>
    </location>
</feature>
<dbReference type="EMBL" id="JAINDJ010000007">
    <property type="protein sequence ID" value="KAG9441894.1"/>
    <property type="molecule type" value="Genomic_DNA"/>
</dbReference>
<dbReference type="PANTHER" id="PTHR31286:SF180">
    <property type="entry name" value="OS10G0362600 PROTEIN"/>
    <property type="match status" value="1"/>
</dbReference>
<evidence type="ECO:0000313" key="3">
    <source>
        <dbReference type="Proteomes" id="UP000825729"/>
    </source>
</evidence>
<evidence type="ECO:0000313" key="2">
    <source>
        <dbReference type="EMBL" id="KAG9441894.1"/>
    </source>
</evidence>
<protein>
    <recommendedName>
        <fullName evidence="4">DUF4283 domain-containing protein</fullName>
    </recommendedName>
</protein>
<comment type="caution">
    <text evidence="2">The sequence shown here is derived from an EMBL/GenBank/DDBJ whole genome shotgun (WGS) entry which is preliminary data.</text>
</comment>
<evidence type="ECO:0000256" key="1">
    <source>
        <dbReference type="SAM" id="MobiDB-lite"/>
    </source>
</evidence>
<feature type="compositionally biased region" description="Basic and acidic residues" evidence="1">
    <location>
        <begin position="227"/>
        <end position="243"/>
    </location>
</feature>
<proteinExistence type="predicted"/>
<dbReference type="Proteomes" id="UP000825729">
    <property type="component" value="Unassembled WGS sequence"/>
</dbReference>
<sequence>MPHDVEMSLSSSSHQPPPEIAAPIQEVPHRDGEIPANTITHQEPIDLVSSLAQNLLKITLSQEAMEEGLSQLQSSLLGIFVGKNPSSRTFVEKKTREFLRSVNLLDPEPEDFKVETYLFTKTAIWIRVFNLPPMHRNESALKEIMKPLGIYLCMDKDMEKRRGDRSFARIKLEINLMEPEIEYILPETSFETRVIKFNTENRPKITSCKQWGHATPECQGKAASTSKDPKPPNSRDKDEDGTSDRSNSTRKRQTTLPTSTWKYLQIKKAILDKTGSESATNTIA</sequence>
<dbReference type="AlphaFoldDB" id="A0AAV7E0V9"/>
<dbReference type="InterPro" id="IPR040256">
    <property type="entry name" value="At4g02000-like"/>
</dbReference>
<gene>
    <name evidence="2" type="ORF">H6P81_017748</name>
</gene>
<dbReference type="PANTHER" id="PTHR31286">
    <property type="entry name" value="GLYCINE-RICH CELL WALL STRUCTURAL PROTEIN 1.8-LIKE"/>
    <property type="match status" value="1"/>
</dbReference>
<feature type="region of interest" description="Disordered" evidence="1">
    <location>
        <begin position="1"/>
        <end position="21"/>
    </location>
</feature>
<accession>A0AAV7E0V9</accession>
<reference evidence="2 3" key="1">
    <citation type="submission" date="2021-07" db="EMBL/GenBank/DDBJ databases">
        <title>The Aristolochia fimbriata genome: insights into angiosperm evolution, floral development and chemical biosynthesis.</title>
        <authorList>
            <person name="Jiao Y."/>
        </authorList>
    </citation>
    <scope>NUCLEOTIDE SEQUENCE [LARGE SCALE GENOMIC DNA]</scope>
    <source>
        <strain evidence="2">IBCAS-2021</strain>
        <tissue evidence="2">Leaf</tissue>
    </source>
</reference>